<accession>A0A9E8M5W6</accession>
<reference evidence="1" key="1">
    <citation type="submission" date="2022-10" db="EMBL/GenBank/DDBJ databases">
        <authorList>
            <person name="Roth M.A."/>
            <person name="Wohlstadter N.E."/>
            <person name="Arguedas X."/>
            <person name="Leighton H.R."/>
            <person name="Msuya J.A."/>
            <person name="Pravda N."/>
            <person name="Shaffer C.D."/>
            <person name="Weston-Hafer K.A."/>
            <person name="Russell D.A."/>
            <person name="Jacobs-Sera D."/>
            <person name="Hatfull G.F."/>
        </authorList>
    </citation>
    <scope>NUCLEOTIDE SEQUENCE</scope>
</reference>
<dbReference type="InterPro" id="IPR038666">
    <property type="entry name" value="SSP1_head-tail_sf"/>
</dbReference>
<organism evidence="1 2">
    <name type="scientific">Streptomyces phage Success</name>
    <dbReference type="NCBI Taxonomy" id="2999013"/>
    <lineage>
        <taxon>Viruses</taxon>
        <taxon>Duplodnaviria</taxon>
        <taxon>Heunggongvirae</taxon>
        <taxon>Uroviricota</taxon>
        <taxon>Caudoviricetes</taxon>
        <taxon>Successvirus</taxon>
        <taxon>Successvirus success</taxon>
    </lineage>
</organism>
<dbReference type="Gene3D" id="2.40.10.270">
    <property type="entry name" value="Bacteriophage SPP1 head-tail adaptor protein"/>
    <property type="match status" value="1"/>
</dbReference>
<gene>
    <name evidence="1" type="primary">55</name>
    <name evidence="1" type="ORF">SEA_SUCCESS_55</name>
</gene>
<name>A0A9E8M5W6_9CAUD</name>
<sequence length="108" mass="12432">MFSMTDEVEVWRAPKVSNAYTTRPDWDQAVKVWEGTASVQPDKTYESFSPARDQSQERLSVFLPYGAVVASGDRVKLGGQFYEVDGEPERWAYTSRRHLKLSAWRALR</sequence>
<dbReference type="GeneID" id="80020247"/>
<evidence type="ECO:0000313" key="2">
    <source>
        <dbReference type="Proteomes" id="UP001163413"/>
    </source>
</evidence>
<dbReference type="RefSeq" id="YP_010755579.1">
    <property type="nucleotide sequence ID" value="NC_073472.1"/>
</dbReference>
<dbReference type="EMBL" id="OP751148">
    <property type="protein sequence ID" value="WAB08834.1"/>
    <property type="molecule type" value="Genomic_DNA"/>
</dbReference>
<keyword evidence="2" id="KW-1185">Reference proteome</keyword>
<evidence type="ECO:0000313" key="1">
    <source>
        <dbReference type="EMBL" id="WAB08834.1"/>
    </source>
</evidence>
<protein>
    <submittedName>
        <fullName evidence="1">Head-to-tail stopper</fullName>
    </submittedName>
</protein>
<dbReference type="KEGG" id="vg:80020247"/>
<dbReference type="Proteomes" id="UP001163413">
    <property type="component" value="Segment"/>
</dbReference>
<proteinExistence type="predicted"/>